<feature type="transmembrane region" description="Helical" evidence="1">
    <location>
        <begin position="143"/>
        <end position="161"/>
    </location>
</feature>
<reference evidence="2" key="1">
    <citation type="submission" date="2024-08" db="EMBL/GenBank/DDBJ databases">
        <title>Phylogenomic analyses of a clade within the roseobacter group suggest taxonomic reassignments of species of the genera Aestuariivita, Citreicella, Loktanella, Nautella, Pelagibaca, Ruegeria, Thalassobius, Thiobacimonas and Tropicibacter, and the proposal o.</title>
        <authorList>
            <person name="Jeon C.O."/>
        </authorList>
    </citation>
    <scope>NUCLEOTIDE SEQUENCE</scope>
    <source>
        <strain evidence="2">SS1-5</strain>
    </source>
</reference>
<feature type="transmembrane region" description="Helical" evidence="1">
    <location>
        <begin position="167"/>
        <end position="187"/>
    </location>
</feature>
<evidence type="ECO:0000313" key="2">
    <source>
        <dbReference type="EMBL" id="WZU67144.1"/>
    </source>
</evidence>
<dbReference type="EMBL" id="CP151767">
    <property type="protein sequence ID" value="WZU67144.1"/>
    <property type="molecule type" value="Genomic_DNA"/>
</dbReference>
<feature type="transmembrane region" description="Helical" evidence="1">
    <location>
        <begin position="112"/>
        <end position="131"/>
    </location>
</feature>
<sequence>MVRALSQRLIGNPASSAVLVRGAIVAINFAVVAGLAAWLGLSFFGELMVVWAMAMVSATIIGLGAPLILLRDLSSGAGLTMLAVLSYVFVYPAIFAVIGAMALAAIWPEIPWGIVLLVGYLCHAATCLASIMRAFGSMQWSMILRDTGPVLALGLGAVLGVGQIEAVLGAAAVVLVGMVVIAMLWCLRHERWFACIRPAGRGAILPLSMWSTSVLGMGAAQVDIILGGLLLSSGDIGLYVLLRRITNLIALPVSVATWVSAVPIAAAFGAADRAGLRAASRQASLVALLPGLALLAICIVALSLFQAVAQDFLGPAALLAAIVLGLGAAVQVGLAASYTVATLCHLAHVAAIGRLASIVVYLVIAVIAPMNLATHAGAYVLGISLGSALVWVLVRHRLGIDTSAVALWAKQEGRQWTLS</sequence>
<feature type="transmembrane region" description="Helical" evidence="1">
    <location>
        <begin position="376"/>
        <end position="394"/>
    </location>
</feature>
<accession>A0AAN0M8S2</accession>
<gene>
    <name evidence="2" type="ORF">AABB31_19635</name>
</gene>
<feature type="transmembrane region" description="Helical" evidence="1">
    <location>
        <begin position="283"/>
        <end position="305"/>
    </location>
</feature>
<feature type="transmembrane region" description="Helical" evidence="1">
    <location>
        <begin position="82"/>
        <end position="106"/>
    </location>
</feature>
<feature type="transmembrane region" description="Helical" evidence="1">
    <location>
        <begin position="249"/>
        <end position="271"/>
    </location>
</feature>
<protein>
    <recommendedName>
        <fullName evidence="4">O-antigen/teichoic acid export membrane protein</fullName>
    </recommendedName>
</protein>
<proteinExistence type="predicted"/>
<organism evidence="2 3">
    <name type="scientific">Yoonia rhodophyticola</name>
    <dbReference type="NCBI Taxonomy" id="3137370"/>
    <lineage>
        <taxon>Bacteria</taxon>
        <taxon>Pseudomonadati</taxon>
        <taxon>Pseudomonadota</taxon>
        <taxon>Alphaproteobacteria</taxon>
        <taxon>Rhodobacterales</taxon>
        <taxon>Paracoccaceae</taxon>
        <taxon>Yoonia</taxon>
    </lineage>
</organism>
<name>A0AAN0M8S2_9RHOB</name>
<feature type="transmembrane region" description="Helical" evidence="1">
    <location>
        <begin position="18"/>
        <end position="41"/>
    </location>
</feature>
<feature type="transmembrane region" description="Helical" evidence="1">
    <location>
        <begin position="47"/>
        <end position="70"/>
    </location>
</feature>
<keyword evidence="1" id="KW-0472">Membrane</keyword>
<evidence type="ECO:0000313" key="3">
    <source>
        <dbReference type="Proteomes" id="UP001470809"/>
    </source>
</evidence>
<evidence type="ECO:0008006" key="4">
    <source>
        <dbReference type="Google" id="ProtNLM"/>
    </source>
</evidence>
<evidence type="ECO:0000256" key="1">
    <source>
        <dbReference type="SAM" id="Phobius"/>
    </source>
</evidence>
<feature type="transmembrane region" description="Helical" evidence="1">
    <location>
        <begin position="207"/>
        <end position="229"/>
    </location>
</feature>
<dbReference type="AlphaFoldDB" id="A0AAN0M8S2"/>
<feature type="transmembrane region" description="Helical" evidence="1">
    <location>
        <begin position="352"/>
        <end position="370"/>
    </location>
</feature>
<dbReference type="RefSeq" id="WP_342076456.1">
    <property type="nucleotide sequence ID" value="NZ_CP151767.2"/>
</dbReference>
<feature type="transmembrane region" description="Helical" evidence="1">
    <location>
        <begin position="317"/>
        <end position="340"/>
    </location>
</feature>
<keyword evidence="1" id="KW-0812">Transmembrane</keyword>
<keyword evidence="1" id="KW-1133">Transmembrane helix</keyword>
<dbReference type="KEGG" id="yrh:AABB31_19635"/>
<dbReference type="Proteomes" id="UP001470809">
    <property type="component" value="Chromosome"/>
</dbReference>
<keyword evidence="3" id="KW-1185">Reference proteome</keyword>